<feature type="binding site" description="covalent" evidence="8">
    <location>
        <position position="77"/>
    </location>
    <ligand>
        <name>heme c</name>
        <dbReference type="ChEBI" id="CHEBI:61717"/>
        <label>1</label>
    </ligand>
</feature>
<dbReference type="InterPro" id="IPR009056">
    <property type="entry name" value="Cyt_c-like_dom"/>
</dbReference>
<evidence type="ECO:0000313" key="12">
    <source>
        <dbReference type="EMBL" id="RAI03551.1"/>
    </source>
</evidence>
<evidence type="ECO:0000256" key="10">
    <source>
        <dbReference type="SAM" id="SignalP"/>
    </source>
</evidence>
<feature type="binding site" description="axial binding residue" evidence="9">
    <location>
        <position position="94"/>
    </location>
    <ligand>
        <name>heme c</name>
        <dbReference type="ChEBI" id="CHEBI:61717"/>
        <label>1</label>
    </ligand>
    <ligandPart>
        <name>Fe</name>
        <dbReference type="ChEBI" id="CHEBI:18248"/>
    </ligandPart>
</feature>
<keyword evidence="3 9" id="KW-0479">Metal-binding</keyword>
<evidence type="ECO:0000256" key="1">
    <source>
        <dbReference type="ARBA" id="ARBA00004418"/>
    </source>
</evidence>
<feature type="domain" description="Cytochrome c" evidence="11">
    <location>
        <begin position="206"/>
        <end position="323"/>
    </location>
</feature>
<feature type="domain" description="Cytochrome c" evidence="11">
    <location>
        <begin position="52"/>
        <end position="160"/>
    </location>
</feature>
<dbReference type="InterPro" id="IPR026259">
    <property type="entry name" value="MauG/Cytc_peroxidase"/>
</dbReference>
<evidence type="ECO:0000256" key="5">
    <source>
        <dbReference type="ARBA" id="ARBA00022764"/>
    </source>
</evidence>
<dbReference type="EMBL" id="QHHQ01000001">
    <property type="protein sequence ID" value="RAI03551.1"/>
    <property type="molecule type" value="Genomic_DNA"/>
</dbReference>
<dbReference type="GO" id="GO:0020037">
    <property type="term" value="F:heme binding"/>
    <property type="evidence" value="ECO:0007669"/>
    <property type="project" value="InterPro"/>
</dbReference>
<dbReference type="PROSITE" id="PS51007">
    <property type="entry name" value="CYTC"/>
    <property type="match status" value="2"/>
</dbReference>
<accession>A0A8B2NXI5</accession>
<dbReference type="Proteomes" id="UP000249590">
    <property type="component" value="Unassembled WGS sequence"/>
</dbReference>
<keyword evidence="12" id="KW-0575">Peroxidase</keyword>
<feature type="signal peptide" evidence="10">
    <location>
        <begin position="1"/>
        <end position="25"/>
    </location>
</feature>
<evidence type="ECO:0000256" key="9">
    <source>
        <dbReference type="PIRSR" id="PIRSR000294-2"/>
    </source>
</evidence>
<dbReference type="PANTHER" id="PTHR30600:SF7">
    <property type="entry name" value="CYTOCHROME C PEROXIDASE-RELATED"/>
    <property type="match status" value="1"/>
</dbReference>
<proteinExistence type="predicted"/>
<comment type="cofactor">
    <cofactor evidence="8">
        <name>heme</name>
        <dbReference type="ChEBI" id="CHEBI:30413"/>
    </cofactor>
    <text evidence="8">Binds 2 heme groups.</text>
</comment>
<comment type="subcellular location">
    <subcellularLocation>
        <location evidence="1">Periplasm</location>
    </subcellularLocation>
</comment>
<keyword evidence="7 9" id="KW-0408">Iron</keyword>
<dbReference type="GO" id="GO:0046872">
    <property type="term" value="F:metal ion binding"/>
    <property type="evidence" value="ECO:0007669"/>
    <property type="project" value="UniProtKB-KW"/>
</dbReference>
<feature type="binding site" description="covalent" evidence="8">
    <location>
        <position position="74"/>
    </location>
    <ligand>
        <name>heme c</name>
        <dbReference type="ChEBI" id="CHEBI:61717"/>
        <label>1</label>
    </ligand>
</feature>
<keyword evidence="2 8" id="KW-0349">Heme</keyword>
<evidence type="ECO:0000313" key="13">
    <source>
        <dbReference type="Proteomes" id="UP000249590"/>
    </source>
</evidence>
<feature type="binding site" description="axial binding residue" evidence="9">
    <location>
        <position position="224"/>
    </location>
    <ligand>
        <name>heme c</name>
        <dbReference type="ChEBI" id="CHEBI:61717"/>
        <label>2</label>
    </ligand>
    <ligandPart>
        <name>Fe</name>
        <dbReference type="ChEBI" id="CHEBI:18248"/>
    </ligandPart>
</feature>
<evidence type="ECO:0000256" key="6">
    <source>
        <dbReference type="ARBA" id="ARBA00023002"/>
    </source>
</evidence>
<keyword evidence="6" id="KW-0560">Oxidoreductase</keyword>
<comment type="caution">
    <text evidence="12">The sequence shown here is derived from an EMBL/GenBank/DDBJ whole genome shotgun (WGS) entry which is preliminary data.</text>
</comment>
<keyword evidence="13" id="KW-1185">Reference proteome</keyword>
<organism evidence="12 13">
    <name type="scientific">Acuticoccus sediminis</name>
    <dbReference type="NCBI Taxonomy" id="2184697"/>
    <lineage>
        <taxon>Bacteria</taxon>
        <taxon>Pseudomonadati</taxon>
        <taxon>Pseudomonadota</taxon>
        <taxon>Alphaproteobacteria</taxon>
        <taxon>Hyphomicrobiales</taxon>
        <taxon>Amorphaceae</taxon>
        <taxon>Acuticoccus</taxon>
    </lineage>
</organism>
<feature type="binding site" description="covalent" evidence="8">
    <location>
        <position position="223"/>
    </location>
    <ligand>
        <name>heme c</name>
        <dbReference type="ChEBI" id="CHEBI:61717"/>
        <label>2</label>
    </ligand>
</feature>
<dbReference type="GO" id="GO:0009055">
    <property type="term" value="F:electron transfer activity"/>
    <property type="evidence" value="ECO:0007669"/>
    <property type="project" value="InterPro"/>
</dbReference>
<reference evidence="12 13" key="1">
    <citation type="submission" date="2018-05" db="EMBL/GenBank/DDBJ databases">
        <title>Acuticoccus sediminis sp. nov., isolated from deep-sea sediment of Indian Ocean.</title>
        <authorList>
            <person name="Liu X."/>
            <person name="Lai Q."/>
            <person name="Du Y."/>
            <person name="Sun F."/>
            <person name="Zhang X."/>
            <person name="Wang S."/>
            <person name="Shao Z."/>
        </authorList>
    </citation>
    <scope>NUCLEOTIDE SEQUENCE [LARGE SCALE GENOMIC DNA]</scope>
    <source>
        <strain evidence="12 13">PTG4-2</strain>
    </source>
</reference>
<keyword evidence="4 10" id="KW-0732">Signal</keyword>
<dbReference type="InterPro" id="IPR036909">
    <property type="entry name" value="Cyt_c-like_dom_sf"/>
</dbReference>
<dbReference type="GO" id="GO:0042597">
    <property type="term" value="C:periplasmic space"/>
    <property type="evidence" value="ECO:0007669"/>
    <property type="project" value="UniProtKB-SubCell"/>
</dbReference>
<feature type="binding site" description="axial binding residue" evidence="9">
    <location>
        <position position="78"/>
    </location>
    <ligand>
        <name>heme c</name>
        <dbReference type="ChEBI" id="CHEBI:61717"/>
        <label>1</label>
    </ligand>
    <ligandPart>
        <name>Fe</name>
        <dbReference type="ChEBI" id="CHEBI:18248"/>
    </ligandPart>
</feature>
<sequence>MTRILLLGACAAVAVAPFATTGSIADDQTLRDDALALFEPIPESPDPAPDPAQVELGKALFFEPRLSEGHNISCNTCHNLGTGGADLASVSLGHRWQKGGRNSPTVLNATYNTAQFWDGRAADLTEQAGGPMVNPVEMGSTQQHVVEQLKGIPGYLPLFAAAFPKDPDPVNFANAEAAIAAFEQTLITPDSPFDRFLRGDDAAMTADQKEGLRAFIDQGCAACHNGINLGGNSYQPFGLVEKPDWAILPPGDKGRFEITRAEEDAYVFKVPTLRNIAVTPPYFHSGAVWDLSLAVDVMGTAQLGAALDAAQAASIVDFLDSLTGEMPQIVYPTLPPSTADTPRPQQ</sequence>
<evidence type="ECO:0000256" key="7">
    <source>
        <dbReference type="ARBA" id="ARBA00023004"/>
    </source>
</evidence>
<keyword evidence="5" id="KW-0574">Periplasm</keyword>
<protein>
    <submittedName>
        <fullName evidence="12">Cytochrome C peroxidase</fullName>
    </submittedName>
</protein>
<dbReference type="AlphaFoldDB" id="A0A8B2NXI5"/>
<dbReference type="SUPFAM" id="SSF46626">
    <property type="entry name" value="Cytochrome c"/>
    <property type="match status" value="2"/>
</dbReference>
<feature type="chain" id="PRO_5032826031" evidence="10">
    <location>
        <begin position="26"/>
        <end position="346"/>
    </location>
</feature>
<dbReference type="GO" id="GO:0004130">
    <property type="term" value="F:cytochrome-c peroxidase activity"/>
    <property type="evidence" value="ECO:0007669"/>
    <property type="project" value="TreeGrafter"/>
</dbReference>
<evidence type="ECO:0000256" key="2">
    <source>
        <dbReference type="ARBA" id="ARBA00022617"/>
    </source>
</evidence>
<comment type="PTM">
    <text evidence="8">Binds 2 heme groups per subunit.</text>
</comment>
<dbReference type="RefSeq" id="WP_111342345.1">
    <property type="nucleotide sequence ID" value="NZ_JAIWKD010000001.1"/>
</dbReference>
<dbReference type="Pfam" id="PF03150">
    <property type="entry name" value="CCP_MauG"/>
    <property type="match status" value="1"/>
</dbReference>
<dbReference type="OrthoDB" id="9805202at2"/>
<evidence type="ECO:0000256" key="3">
    <source>
        <dbReference type="ARBA" id="ARBA00022723"/>
    </source>
</evidence>
<gene>
    <name evidence="12" type="ORF">DLJ53_03400</name>
</gene>
<dbReference type="InterPro" id="IPR051395">
    <property type="entry name" value="Cytochrome_c_Peroxidase/MauG"/>
</dbReference>
<evidence type="ECO:0000256" key="8">
    <source>
        <dbReference type="PIRSR" id="PIRSR000294-1"/>
    </source>
</evidence>
<evidence type="ECO:0000256" key="4">
    <source>
        <dbReference type="ARBA" id="ARBA00022729"/>
    </source>
</evidence>
<dbReference type="InterPro" id="IPR004852">
    <property type="entry name" value="Di-haem_cyt_c_peroxidsae"/>
</dbReference>
<evidence type="ECO:0000259" key="11">
    <source>
        <dbReference type="PROSITE" id="PS51007"/>
    </source>
</evidence>
<dbReference type="PANTHER" id="PTHR30600">
    <property type="entry name" value="CYTOCHROME C PEROXIDASE-RELATED"/>
    <property type="match status" value="1"/>
</dbReference>
<feature type="binding site" description="axial binding residue" evidence="9">
    <location>
        <position position="298"/>
    </location>
    <ligand>
        <name>heme c</name>
        <dbReference type="ChEBI" id="CHEBI:61717"/>
        <label>2</label>
    </ligand>
    <ligandPart>
        <name>Fe</name>
        <dbReference type="ChEBI" id="CHEBI:18248"/>
    </ligandPart>
</feature>
<dbReference type="PIRSF" id="PIRSF000294">
    <property type="entry name" value="Cytochrome-c_peroxidase"/>
    <property type="match status" value="1"/>
</dbReference>
<feature type="binding site" description="covalent" evidence="8">
    <location>
        <position position="220"/>
    </location>
    <ligand>
        <name>heme c</name>
        <dbReference type="ChEBI" id="CHEBI:61717"/>
        <label>2</label>
    </ligand>
</feature>
<name>A0A8B2NXI5_9HYPH</name>
<dbReference type="Gene3D" id="1.10.760.10">
    <property type="entry name" value="Cytochrome c-like domain"/>
    <property type="match status" value="2"/>
</dbReference>
<dbReference type="FunFam" id="1.10.760.10:FF:000020">
    <property type="entry name" value="Cytochrome c peroxidase"/>
    <property type="match status" value="1"/>
</dbReference>